<dbReference type="EMBL" id="CAXDID020000082">
    <property type="protein sequence ID" value="CAL6019171.1"/>
    <property type="molecule type" value="Genomic_DNA"/>
</dbReference>
<keyword evidence="1" id="KW-0812">Transmembrane</keyword>
<proteinExistence type="predicted"/>
<protein>
    <submittedName>
        <fullName evidence="2">Uncharacterized protein</fullName>
    </submittedName>
</protein>
<name>A0AA86NUR4_9EUKA</name>
<feature type="transmembrane region" description="Helical" evidence="1">
    <location>
        <begin position="700"/>
        <end position="721"/>
    </location>
</feature>
<reference evidence="2" key="1">
    <citation type="submission" date="2023-06" db="EMBL/GenBank/DDBJ databases">
        <authorList>
            <person name="Kurt Z."/>
        </authorList>
    </citation>
    <scope>NUCLEOTIDE SEQUENCE</scope>
</reference>
<accession>A0AA86NUR4</accession>
<evidence type="ECO:0000313" key="3">
    <source>
        <dbReference type="EMBL" id="CAL6019171.1"/>
    </source>
</evidence>
<feature type="transmembrane region" description="Helical" evidence="1">
    <location>
        <begin position="132"/>
        <end position="157"/>
    </location>
</feature>
<keyword evidence="1" id="KW-0472">Membrane</keyword>
<organism evidence="2">
    <name type="scientific">Hexamita inflata</name>
    <dbReference type="NCBI Taxonomy" id="28002"/>
    <lineage>
        <taxon>Eukaryota</taxon>
        <taxon>Metamonada</taxon>
        <taxon>Diplomonadida</taxon>
        <taxon>Hexamitidae</taxon>
        <taxon>Hexamitinae</taxon>
        <taxon>Hexamita</taxon>
    </lineage>
</organism>
<evidence type="ECO:0000256" key="1">
    <source>
        <dbReference type="SAM" id="Phobius"/>
    </source>
</evidence>
<keyword evidence="4" id="KW-1185">Reference proteome</keyword>
<comment type="caution">
    <text evidence="2">The sequence shown here is derived from an EMBL/GenBank/DDBJ whole genome shotgun (WGS) entry which is preliminary data.</text>
</comment>
<dbReference type="Proteomes" id="UP001642409">
    <property type="component" value="Unassembled WGS sequence"/>
</dbReference>
<keyword evidence="1" id="KW-1133">Transmembrane helix</keyword>
<evidence type="ECO:0000313" key="4">
    <source>
        <dbReference type="Proteomes" id="UP001642409"/>
    </source>
</evidence>
<sequence length="726" mass="80188">MKCKNGQKHGQMSNKVEIQVSSASLCISVIHRRVIRGKRFNHIWSGAKRNSKSLVLQVVDLPLLDGDLSLHFLHGLLQRRLGHLQAQVVHGLRPVVGEDLLLPEHLEHLVVHVQVFPGDHDPLLQLLDERLLLVHLLVVLLLVLADLVQVVLVLVYLCISGVVSLNFIVYKSYLYQYVILQYKLTMPHQVMLAIIQIILGADNTITCFKPTQKLIGSSSLLTYTLILEPEVPLSVVCSAFSTGTSYTELAFATNAYKPTSSVAQLNMSAPEIQIVFQISTPALFTQLLDETDIQFTINFFGKLGVTGVIKTIGTTSLDSTNCWSNVIFNYDFKAASAFYELAVTPLNCKISPAVTAALEYEVSANNWKAIIIPPDPASGPNGFISDTAYDYATVTSFKQLAATITPSNFLLLKQLISLYTTNRNIKMRLSITTQMSGIPQKFYAAVNSLHGAGSECFTGFQVYLGKENISVSLSKAQAGCSFPDGVITSFTILLKETTVYQDQVSFAFGVTNTAKAISYPLKEKWPINDSTMTYSFFVSIFDASKNFVADLSYVGIVKKTCIESGITTLKYDGICMHLVLNPSARCYNQYKTDKNGALSVFVEQNSADVSQRISYFEMKFTQPAVKSSTQIILDFCISQSDEIAPLGQKAPGSFRTRAVKYVQEKYNREAKQIQVLYTNDNENRLIQDIGIGNSSDTFKWVILAGAIGVATAGTVLAIFLCQMREK</sequence>
<dbReference type="AlphaFoldDB" id="A0AA86NUR4"/>
<dbReference type="EMBL" id="CATOUU010000367">
    <property type="protein sequence ID" value="CAI9926318.1"/>
    <property type="molecule type" value="Genomic_DNA"/>
</dbReference>
<reference evidence="3 4" key="2">
    <citation type="submission" date="2024-07" db="EMBL/GenBank/DDBJ databases">
        <authorList>
            <person name="Akdeniz Z."/>
        </authorList>
    </citation>
    <scope>NUCLEOTIDE SEQUENCE [LARGE SCALE GENOMIC DNA]</scope>
</reference>
<evidence type="ECO:0000313" key="2">
    <source>
        <dbReference type="EMBL" id="CAI9926318.1"/>
    </source>
</evidence>
<gene>
    <name evidence="2" type="ORF">HINF_LOCUS13963</name>
    <name evidence="3" type="ORF">HINF_LOCUS26821</name>
</gene>